<keyword evidence="2" id="KW-1185">Reference proteome</keyword>
<sequence length="60" mass="6456">MGSQNPHETDCATTTGRHTQAHCHGCYEGHRNTADLAQLHAVPSSSLTANRCRAVLRATL</sequence>
<protein>
    <submittedName>
        <fullName evidence="1">Uncharacterized protein</fullName>
    </submittedName>
</protein>
<name>A0A4V1L5A5_9BACT</name>
<organism evidence="1 2">
    <name type="scientific">Granulicella sibirica</name>
    <dbReference type="NCBI Taxonomy" id="2479048"/>
    <lineage>
        <taxon>Bacteria</taxon>
        <taxon>Pseudomonadati</taxon>
        <taxon>Acidobacteriota</taxon>
        <taxon>Terriglobia</taxon>
        <taxon>Terriglobales</taxon>
        <taxon>Acidobacteriaceae</taxon>
        <taxon>Granulicella</taxon>
    </lineage>
</organism>
<comment type="caution">
    <text evidence="1">The sequence shown here is derived from an EMBL/GenBank/DDBJ whole genome shotgun (WGS) entry which is preliminary data.</text>
</comment>
<dbReference type="EMBL" id="RDSM01000003">
    <property type="protein sequence ID" value="RXH55084.1"/>
    <property type="molecule type" value="Genomic_DNA"/>
</dbReference>
<dbReference type="AlphaFoldDB" id="A0A4V1L5A5"/>
<proteinExistence type="predicted"/>
<accession>A0A4V1L5A5</accession>
<reference evidence="1 2" key="1">
    <citation type="submission" date="2018-11" db="EMBL/GenBank/DDBJ databases">
        <authorList>
            <person name="Mardanov A.V."/>
            <person name="Ravin N.V."/>
            <person name="Dedysh S.N."/>
        </authorList>
    </citation>
    <scope>NUCLEOTIDE SEQUENCE [LARGE SCALE GENOMIC DNA]</scope>
    <source>
        <strain evidence="1 2">AF10</strain>
    </source>
</reference>
<dbReference type="Proteomes" id="UP000289437">
    <property type="component" value="Unassembled WGS sequence"/>
</dbReference>
<gene>
    <name evidence="1" type="ORF">GRAN_4188</name>
</gene>
<evidence type="ECO:0000313" key="2">
    <source>
        <dbReference type="Proteomes" id="UP000289437"/>
    </source>
</evidence>
<reference evidence="2" key="2">
    <citation type="submission" date="2019-02" db="EMBL/GenBank/DDBJ databases">
        <title>Granulicella sibirica sp. nov., a psychrotolerant acidobacterium isolated from an organic soil layer in forested tundra, West Siberia.</title>
        <authorList>
            <person name="Oshkin I.Y."/>
            <person name="Kulichevskaya I.S."/>
            <person name="Rijpstra W.I.C."/>
            <person name="Sinninghe Damste J.S."/>
            <person name="Rakitin A.L."/>
            <person name="Ravin N.V."/>
            <person name="Dedysh S.N."/>
        </authorList>
    </citation>
    <scope>NUCLEOTIDE SEQUENCE [LARGE SCALE GENOMIC DNA]</scope>
    <source>
        <strain evidence="2">AF10</strain>
    </source>
</reference>
<evidence type="ECO:0000313" key="1">
    <source>
        <dbReference type="EMBL" id="RXH55084.1"/>
    </source>
</evidence>